<feature type="region of interest" description="Disordered" evidence="1">
    <location>
        <begin position="1"/>
        <end position="82"/>
    </location>
</feature>
<dbReference type="AlphaFoldDB" id="A0A165WT84"/>
<sequence>MREASMTPRQHHRAQQPTPRLSSPRDDHRREASPDEDSERSSTVGTPRRAKRLRTPGSKRGPASLRKSTTQRRRRFKPKQADYTGDAQLALIRACRGFKVRTGTEGVFFNDTNTPKAIAMECWREANVHYGLNYKQPATAVQSRSGRDRRLPPVTATGPWNTNYKIDENIIKIISDRGSQLRGAAKTAAEGPFAALYGFRDATCAEDIAYNQALVLKLQTKDGYTWITAPTPNTPGTGNGLYRHKLISRIIVDVFFSGHRDKRLAEIFPTPFNPIPLPTIALACTAIAACVDEYSTGQYVKREFKADLYKDVFERHMKRLNDFKKNRRDRLADIQIKLYELGSTHAGINADVAQVVDELTEADYAIDD</sequence>
<accession>A0A165WT84</accession>
<dbReference type="STRING" id="1314776.A0A165WT84"/>
<feature type="domain" description="DUF6532" evidence="2">
    <location>
        <begin position="94"/>
        <end position="323"/>
    </location>
</feature>
<evidence type="ECO:0000259" key="2">
    <source>
        <dbReference type="Pfam" id="PF20149"/>
    </source>
</evidence>
<name>A0A165WT84_9AGAM</name>
<evidence type="ECO:0000313" key="3">
    <source>
        <dbReference type="EMBL" id="KZT31497.1"/>
    </source>
</evidence>
<dbReference type="InterPro" id="IPR045341">
    <property type="entry name" value="DUF6532"/>
</dbReference>
<dbReference type="Pfam" id="PF20149">
    <property type="entry name" value="DUF6532"/>
    <property type="match status" value="1"/>
</dbReference>
<reference evidence="3 4" key="1">
    <citation type="journal article" date="2016" name="Mol. Biol. Evol.">
        <title>Comparative Genomics of Early-Diverging Mushroom-Forming Fungi Provides Insights into the Origins of Lignocellulose Decay Capabilities.</title>
        <authorList>
            <person name="Nagy L.G."/>
            <person name="Riley R."/>
            <person name="Tritt A."/>
            <person name="Adam C."/>
            <person name="Daum C."/>
            <person name="Floudas D."/>
            <person name="Sun H."/>
            <person name="Yadav J.S."/>
            <person name="Pangilinan J."/>
            <person name="Larsson K.H."/>
            <person name="Matsuura K."/>
            <person name="Barry K."/>
            <person name="Labutti K."/>
            <person name="Kuo R."/>
            <person name="Ohm R.A."/>
            <person name="Bhattacharya S.S."/>
            <person name="Shirouzu T."/>
            <person name="Yoshinaga Y."/>
            <person name="Martin F.M."/>
            <person name="Grigoriev I.V."/>
            <person name="Hibbett D.S."/>
        </authorList>
    </citation>
    <scope>NUCLEOTIDE SEQUENCE [LARGE SCALE GENOMIC DNA]</scope>
    <source>
        <strain evidence="3 4">HHB10207 ss-3</strain>
    </source>
</reference>
<gene>
    <name evidence="3" type="ORF">SISSUDRAFT_1067710</name>
</gene>
<keyword evidence="4" id="KW-1185">Reference proteome</keyword>
<dbReference type="OrthoDB" id="3257342at2759"/>
<proteinExistence type="predicted"/>
<protein>
    <recommendedName>
        <fullName evidence="2">DUF6532 domain-containing protein</fullName>
    </recommendedName>
</protein>
<organism evidence="3 4">
    <name type="scientific">Sistotremastrum suecicum HHB10207 ss-3</name>
    <dbReference type="NCBI Taxonomy" id="1314776"/>
    <lineage>
        <taxon>Eukaryota</taxon>
        <taxon>Fungi</taxon>
        <taxon>Dikarya</taxon>
        <taxon>Basidiomycota</taxon>
        <taxon>Agaricomycotina</taxon>
        <taxon>Agaricomycetes</taxon>
        <taxon>Sistotremastrales</taxon>
        <taxon>Sistotremastraceae</taxon>
        <taxon>Sistotremastrum</taxon>
    </lineage>
</organism>
<evidence type="ECO:0000313" key="4">
    <source>
        <dbReference type="Proteomes" id="UP000076798"/>
    </source>
</evidence>
<dbReference type="EMBL" id="KV428556">
    <property type="protein sequence ID" value="KZT31497.1"/>
    <property type="molecule type" value="Genomic_DNA"/>
</dbReference>
<feature type="compositionally biased region" description="Basic and acidic residues" evidence="1">
    <location>
        <begin position="23"/>
        <end position="33"/>
    </location>
</feature>
<dbReference type="Proteomes" id="UP000076798">
    <property type="component" value="Unassembled WGS sequence"/>
</dbReference>
<feature type="compositionally biased region" description="Basic residues" evidence="1">
    <location>
        <begin position="69"/>
        <end position="78"/>
    </location>
</feature>
<evidence type="ECO:0000256" key="1">
    <source>
        <dbReference type="SAM" id="MobiDB-lite"/>
    </source>
</evidence>